<protein>
    <submittedName>
        <fullName evidence="2">Uncharacterized protein</fullName>
    </submittedName>
</protein>
<feature type="transmembrane region" description="Helical" evidence="1">
    <location>
        <begin position="69"/>
        <end position="89"/>
    </location>
</feature>
<proteinExistence type="predicted"/>
<evidence type="ECO:0000313" key="2">
    <source>
        <dbReference type="EMBL" id="OCC15194.1"/>
    </source>
</evidence>
<gene>
    <name evidence="2" type="ORF">DBT_1314</name>
</gene>
<sequence>MNFFEKFIALVTYIYDPIHYWWEREKTQKFVASLLIFIFLFWLTVIEMNRHGVLPEFLGQKIPKNPFDAVHLAFSLLLIFEVITFIFVLPCSVTMAVAKQLEILSLIFLRNCFKLLIEFEEPINFSAHLDIIFQIGSYAFGALLLFISLTIYQKLKQPREGVESGVTIYYFVGAKKCISLLLILIFISLGIYNAFAAYYGKPHVNFFQEFYTILIFSDILIVLISHKFFPSFKDMFRNSGYAIATLLMRLCLTAPIYFDVMIGLMAAVFAMCLTYVYNRAERFF</sequence>
<dbReference type="EMBL" id="MAGO01000006">
    <property type="protein sequence ID" value="OCC15194.1"/>
    <property type="molecule type" value="Genomic_DNA"/>
</dbReference>
<keyword evidence="1" id="KW-0812">Transmembrane</keyword>
<dbReference type="AlphaFoldDB" id="A0A1B9F5S6"/>
<feature type="transmembrane region" description="Helical" evidence="1">
    <location>
        <begin position="210"/>
        <end position="229"/>
    </location>
</feature>
<accession>A0A1B9F5S6</accession>
<name>A0A1B9F5S6_9BACT</name>
<organism evidence="2 3">
    <name type="scientific">Dissulfuribacter thermophilus</name>
    <dbReference type="NCBI Taxonomy" id="1156395"/>
    <lineage>
        <taxon>Bacteria</taxon>
        <taxon>Pseudomonadati</taxon>
        <taxon>Thermodesulfobacteriota</taxon>
        <taxon>Dissulfuribacteria</taxon>
        <taxon>Dissulfuribacterales</taxon>
        <taxon>Dissulfuribacteraceae</taxon>
        <taxon>Dissulfuribacter</taxon>
    </lineage>
</organism>
<dbReference type="STRING" id="1156395.DBT_1314"/>
<feature type="transmembrane region" description="Helical" evidence="1">
    <location>
        <begin position="131"/>
        <end position="152"/>
    </location>
</feature>
<keyword evidence="1" id="KW-0472">Membrane</keyword>
<keyword evidence="1" id="KW-1133">Transmembrane helix</keyword>
<feature type="transmembrane region" description="Helical" evidence="1">
    <location>
        <begin position="178"/>
        <end position="198"/>
    </location>
</feature>
<keyword evidence="3" id="KW-1185">Reference proteome</keyword>
<reference evidence="2 3" key="1">
    <citation type="submission" date="2016-06" db="EMBL/GenBank/DDBJ databases">
        <title>Respiratory ammonification of nitrate coupled to the oxidation of elemental sulfur in deep-sea autotrophic thermophilic bacteria.</title>
        <authorList>
            <person name="Slobodkina G.B."/>
            <person name="Mardanov A.V."/>
            <person name="Ravin N.V."/>
            <person name="Frolova A.A."/>
            <person name="Viryasiv M.B."/>
            <person name="Chernyh N.A."/>
            <person name="Bonch-Osmolovskaya E.A."/>
            <person name="Slobodkin A.I."/>
        </authorList>
    </citation>
    <scope>NUCLEOTIDE SEQUENCE [LARGE SCALE GENOMIC DNA]</scope>
    <source>
        <strain evidence="2 3">S69</strain>
    </source>
</reference>
<dbReference type="Proteomes" id="UP000093080">
    <property type="component" value="Unassembled WGS sequence"/>
</dbReference>
<feature type="transmembrane region" description="Helical" evidence="1">
    <location>
        <begin position="30"/>
        <end position="49"/>
    </location>
</feature>
<feature type="transmembrane region" description="Helical" evidence="1">
    <location>
        <begin position="250"/>
        <end position="277"/>
    </location>
</feature>
<comment type="caution">
    <text evidence="2">The sequence shown here is derived from an EMBL/GenBank/DDBJ whole genome shotgun (WGS) entry which is preliminary data.</text>
</comment>
<evidence type="ECO:0000313" key="3">
    <source>
        <dbReference type="Proteomes" id="UP000093080"/>
    </source>
</evidence>
<evidence type="ECO:0000256" key="1">
    <source>
        <dbReference type="SAM" id="Phobius"/>
    </source>
</evidence>